<dbReference type="GO" id="GO:0000034">
    <property type="term" value="F:adenine deaminase activity"/>
    <property type="evidence" value="ECO:0007669"/>
    <property type="project" value="UniProtKB-UniRule"/>
</dbReference>
<dbReference type="SUPFAM" id="SSF51338">
    <property type="entry name" value="Composite domain of metallo-dependent hydrolases"/>
    <property type="match status" value="1"/>
</dbReference>
<evidence type="ECO:0000256" key="2">
    <source>
        <dbReference type="ARBA" id="ARBA00012782"/>
    </source>
</evidence>
<accession>A0A6F9XSB7</accession>
<comment type="cofactor">
    <cofactor evidence="6">
        <name>Mn(2+)</name>
        <dbReference type="ChEBI" id="CHEBI:29035"/>
    </cofactor>
</comment>
<dbReference type="Pfam" id="PF01979">
    <property type="entry name" value="Amidohydro_1"/>
    <property type="match status" value="1"/>
</dbReference>
<comment type="similarity">
    <text evidence="1 6">Belongs to the metallo-dependent hydrolases superfamily. Adenine deaminase family.</text>
</comment>
<dbReference type="PANTHER" id="PTHR11113:SF2">
    <property type="entry name" value="ADENINE DEAMINASE"/>
    <property type="match status" value="1"/>
</dbReference>
<dbReference type="Proteomes" id="UP000494178">
    <property type="component" value="Unassembled WGS sequence"/>
</dbReference>
<reference evidence="9" key="1">
    <citation type="submission" date="2019-10" db="EMBL/GenBank/DDBJ databases">
        <title>Lactobacillus agilis SY111 Whole Genome Sequencing Project.</title>
        <authorList>
            <person name="Suzuki S."/>
            <person name="Endo A."/>
            <person name="Maeno S."/>
            <person name="Shiwa Y."/>
            <person name="Matsutani M."/>
            <person name="Kajikawa A."/>
        </authorList>
    </citation>
    <scope>NUCLEOTIDE SEQUENCE</scope>
    <source>
        <strain evidence="9">SY111</strain>
    </source>
</reference>
<dbReference type="InterPro" id="IPR011059">
    <property type="entry name" value="Metal-dep_hydrolase_composite"/>
</dbReference>
<evidence type="ECO:0000256" key="5">
    <source>
        <dbReference type="ARBA" id="ARBA00047720"/>
    </source>
</evidence>
<dbReference type="GO" id="GO:0006146">
    <property type="term" value="P:adenine catabolic process"/>
    <property type="evidence" value="ECO:0007669"/>
    <property type="project" value="InterPro"/>
</dbReference>
<dbReference type="SUPFAM" id="SSF51556">
    <property type="entry name" value="Metallo-dependent hydrolases"/>
    <property type="match status" value="1"/>
</dbReference>
<name>A0A6F9XSB7_9LACO</name>
<keyword evidence="4 6" id="KW-0464">Manganese</keyword>
<dbReference type="InterPro" id="IPR006680">
    <property type="entry name" value="Amidohydro-rel"/>
</dbReference>
<dbReference type="Gene3D" id="2.30.40.10">
    <property type="entry name" value="Urease, subunit C, domain 1"/>
    <property type="match status" value="1"/>
</dbReference>
<feature type="domain" description="Amidohydrolase-related" evidence="7">
    <location>
        <begin position="73"/>
        <end position="360"/>
    </location>
</feature>
<dbReference type="EMBL" id="BLAN01000053">
    <property type="protein sequence ID" value="GET08078.1"/>
    <property type="molecule type" value="Genomic_DNA"/>
</dbReference>
<evidence type="ECO:0000313" key="9">
    <source>
        <dbReference type="EMBL" id="GET08078.1"/>
    </source>
</evidence>
<evidence type="ECO:0000256" key="1">
    <source>
        <dbReference type="ARBA" id="ARBA00006773"/>
    </source>
</evidence>
<dbReference type="RefSeq" id="WP_172585806.1">
    <property type="nucleotide sequence ID" value="NZ_BLAN01000053.1"/>
</dbReference>
<dbReference type="HAMAP" id="MF_01518">
    <property type="entry name" value="Adenine_deamin"/>
    <property type="match status" value="1"/>
</dbReference>
<evidence type="ECO:0000256" key="6">
    <source>
        <dbReference type="HAMAP-Rule" id="MF_01518"/>
    </source>
</evidence>
<evidence type="ECO:0000259" key="8">
    <source>
        <dbReference type="Pfam" id="PF13382"/>
    </source>
</evidence>
<protein>
    <recommendedName>
        <fullName evidence="2 6">Adenine deaminase</fullName>
        <shortName evidence="6">Adenase</shortName>
        <shortName evidence="6">Adenine aminase</shortName>
        <ecNumber evidence="2 6">3.5.4.2</ecNumber>
    </recommendedName>
</protein>
<evidence type="ECO:0000256" key="4">
    <source>
        <dbReference type="ARBA" id="ARBA00023211"/>
    </source>
</evidence>
<evidence type="ECO:0000259" key="7">
    <source>
        <dbReference type="Pfam" id="PF01979"/>
    </source>
</evidence>
<evidence type="ECO:0000256" key="3">
    <source>
        <dbReference type="ARBA" id="ARBA00022801"/>
    </source>
</evidence>
<keyword evidence="3 6" id="KW-0378">Hydrolase</keyword>
<sequence>MLTTKQLTDYINAGAAKIKADLAILNGTLINVNTGEYYQADVAVYKDKIVAVDSDISSYIDEHTNKIDASGKYLAPGLIDGHIHVECSKMSMTRFAQAVLPHGTTSIITGFDEYISVLGVEGLEHIFKEVDASPLKVFWGLPYKTPYTIPTSTIAYNVTAEDHAKYQTNPNCYGVWELVREAVQTKDADTIQALVLAHNNHQPIFGCSPLATGKDLNEYLMSGVRVDHESYSHEEFLEKARKGVHTIIRESAVTKFLQENIKAITQGALGVARHTSFCSDDVNARSIQTVGHIDNMVRLAIKAGVAPMTAIQMATINGAEAYQIDQLVGSIAPGKAADILLVDNPGTFNIETVISKGNLVLLNNKEVFDYQVPERPQKLLTTVKHERLTANDFKYQVELANGSALVETIKSVGPFMRKRRDVELPVNDHIVTPSVEQDVAAVSVVERYGINGNISKGFISGWSFKKGAIATTASPDDNNLVVAGVNYDDMALAANTLIENGGGQVVVIDGKVISFLALPLAGIATDLPPKELVAKEVQLDEAAKKIGSTLPEPLFYLSFLPITAIPDLAITDGGNVDYTKLAYFDPILELRA</sequence>
<dbReference type="InterPro" id="IPR006679">
    <property type="entry name" value="Adenine_deam"/>
</dbReference>
<dbReference type="EC" id="3.5.4.2" evidence="2 6"/>
<dbReference type="InterPro" id="IPR032466">
    <property type="entry name" value="Metal_Hydrolase"/>
</dbReference>
<dbReference type="Gene3D" id="3.20.20.140">
    <property type="entry name" value="Metal-dependent hydrolases"/>
    <property type="match status" value="1"/>
</dbReference>
<comment type="catalytic activity">
    <reaction evidence="5 6">
        <text>adenine + H2O + H(+) = hypoxanthine + NH4(+)</text>
        <dbReference type="Rhea" id="RHEA:23688"/>
        <dbReference type="ChEBI" id="CHEBI:15377"/>
        <dbReference type="ChEBI" id="CHEBI:15378"/>
        <dbReference type="ChEBI" id="CHEBI:16708"/>
        <dbReference type="ChEBI" id="CHEBI:17368"/>
        <dbReference type="ChEBI" id="CHEBI:28938"/>
        <dbReference type="EC" id="3.5.4.2"/>
    </reaction>
</comment>
<dbReference type="AlphaFoldDB" id="A0A6F9XSB7"/>
<dbReference type="Pfam" id="PF13382">
    <property type="entry name" value="Adenine_deam_C"/>
    <property type="match status" value="1"/>
</dbReference>
<organism evidence="9">
    <name type="scientific">Ligilactobacillus agilis</name>
    <dbReference type="NCBI Taxonomy" id="1601"/>
    <lineage>
        <taxon>Bacteria</taxon>
        <taxon>Bacillati</taxon>
        <taxon>Bacillota</taxon>
        <taxon>Bacilli</taxon>
        <taxon>Lactobacillales</taxon>
        <taxon>Lactobacillaceae</taxon>
        <taxon>Ligilactobacillus</taxon>
    </lineage>
</organism>
<dbReference type="InterPro" id="IPR026912">
    <property type="entry name" value="Adenine_deam_C"/>
</dbReference>
<comment type="caution">
    <text evidence="9">The sequence shown here is derived from an EMBL/GenBank/DDBJ whole genome shotgun (WGS) entry which is preliminary data.</text>
</comment>
<feature type="domain" description="Adenine deaminase C-terminal" evidence="8">
    <location>
        <begin position="417"/>
        <end position="580"/>
    </location>
</feature>
<dbReference type="PANTHER" id="PTHR11113">
    <property type="entry name" value="N-ACETYLGLUCOSAMINE-6-PHOSPHATE DEACETYLASE"/>
    <property type="match status" value="1"/>
</dbReference>
<proteinExistence type="inferred from homology"/>
<gene>
    <name evidence="9" type="primary">adeC</name>
    <name evidence="6" type="synonym">ade</name>
    <name evidence="9" type="ORF">SY111_07020</name>
</gene>